<reference evidence="5" key="1">
    <citation type="submission" date="2020-05" db="UniProtKB">
        <authorList>
            <consortium name="EnsemblMetazoa"/>
        </authorList>
    </citation>
    <scope>IDENTIFICATION</scope>
    <source>
        <strain evidence="5">Jacobina</strain>
    </source>
</reference>
<dbReference type="InterPro" id="IPR037620">
    <property type="entry name" value="LIP-1_SAM_1"/>
</dbReference>
<dbReference type="Gene3D" id="1.10.150.50">
    <property type="entry name" value="Transcription Factor, Ets-1"/>
    <property type="match status" value="1"/>
</dbReference>
<evidence type="ECO:0000259" key="4">
    <source>
        <dbReference type="PROSITE" id="PS50105"/>
    </source>
</evidence>
<dbReference type="GO" id="GO:0048786">
    <property type="term" value="C:presynaptic active zone"/>
    <property type="evidence" value="ECO:0007669"/>
    <property type="project" value="TreeGrafter"/>
</dbReference>
<dbReference type="GO" id="GO:0005737">
    <property type="term" value="C:cytoplasm"/>
    <property type="evidence" value="ECO:0007669"/>
    <property type="project" value="UniProtKB-ARBA"/>
</dbReference>
<dbReference type="InterPro" id="IPR001660">
    <property type="entry name" value="SAM"/>
</dbReference>
<organism evidence="5 6">
    <name type="scientific">Lutzomyia longipalpis</name>
    <name type="common">Sand fly</name>
    <dbReference type="NCBI Taxonomy" id="7200"/>
    <lineage>
        <taxon>Eukaryota</taxon>
        <taxon>Metazoa</taxon>
        <taxon>Ecdysozoa</taxon>
        <taxon>Arthropoda</taxon>
        <taxon>Hexapoda</taxon>
        <taxon>Insecta</taxon>
        <taxon>Pterygota</taxon>
        <taxon>Neoptera</taxon>
        <taxon>Endopterygota</taxon>
        <taxon>Diptera</taxon>
        <taxon>Nematocera</taxon>
        <taxon>Psychodoidea</taxon>
        <taxon>Psychodidae</taxon>
        <taxon>Lutzomyia</taxon>
        <taxon>Lutzomyia</taxon>
    </lineage>
</organism>
<dbReference type="Pfam" id="PF00536">
    <property type="entry name" value="SAM_1"/>
    <property type="match status" value="1"/>
</dbReference>
<dbReference type="GO" id="GO:0050808">
    <property type="term" value="P:synapse organization"/>
    <property type="evidence" value="ECO:0007669"/>
    <property type="project" value="TreeGrafter"/>
</dbReference>
<dbReference type="Proteomes" id="UP000092461">
    <property type="component" value="Unassembled WGS sequence"/>
</dbReference>
<feature type="domain" description="SAM" evidence="4">
    <location>
        <begin position="72"/>
        <end position="138"/>
    </location>
</feature>
<dbReference type="InterPro" id="IPR029515">
    <property type="entry name" value="Liprin"/>
</dbReference>
<accession>A0A1B0CE49</accession>
<protein>
    <recommendedName>
        <fullName evidence="4">SAM domain-containing protein</fullName>
    </recommendedName>
</protein>
<sequence>MPDGSTSMMSMSGLSVAMSDIDSNYDVMSISGGKIGGKSSAVDYGRQKKKEHDYRHDLLGEAMKAGTPFALWNGPTIVAWLELWVGMPAWYVAACRANVKSGAIMSALSDTEIQREIGISNPLHRLKLRLAIQEMVSLTSPSAPQTTRTTLAFGIQMGLARLLFTELFS</sequence>
<dbReference type="VEuPathDB" id="VectorBase:LLOJ002619"/>
<keyword evidence="6" id="KW-1185">Reference proteome</keyword>
<dbReference type="EnsemblMetazoa" id="LLOJ002619-RA">
    <property type="protein sequence ID" value="LLOJ002619-PA"/>
    <property type="gene ID" value="LLOJ002619"/>
</dbReference>
<dbReference type="SMART" id="SM00454">
    <property type="entry name" value="SAM"/>
    <property type="match status" value="1"/>
</dbReference>
<dbReference type="PANTHER" id="PTHR12587">
    <property type="entry name" value="LAR INTERACTING PROTEIN LIP -RELATED PROTEIN"/>
    <property type="match status" value="1"/>
</dbReference>
<evidence type="ECO:0000313" key="5">
    <source>
        <dbReference type="EnsemblMetazoa" id="LLOJ002619-PA"/>
    </source>
</evidence>
<name>A0A1B0CE49_LUTLO</name>
<dbReference type="AlphaFoldDB" id="A0A1B0CE49"/>
<dbReference type="EMBL" id="AJWK01008574">
    <property type="status" value="NOT_ANNOTATED_CDS"/>
    <property type="molecule type" value="Genomic_DNA"/>
</dbReference>
<keyword evidence="2" id="KW-0677">Repeat</keyword>
<evidence type="ECO:0000313" key="6">
    <source>
        <dbReference type="Proteomes" id="UP000092461"/>
    </source>
</evidence>
<dbReference type="SUPFAM" id="SSF47769">
    <property type="entry name" value="SAM/Pointed domain"/>
    <property type="match status" value="1"/>
</dbReference>
<dbReference type="PANTHER" id="PTHR12587:SF20">
    <property type="entry name" value="LIPRIN-ALPHA, ISOFORM E"/>
    <property type="match status" value="1"/>
</dbReference>
<dbReference type="CDD" id="cd09562">
    <property type="entry name" value="SAM_liprin-alpha1_2_3_4_repeat1"/>
    <property type="match status" value="1"/>
</dbReference>
<evidence type="ECO:0000256" key="1">
    <source>
        <dbReference type="ARBA" id="ARBA00007026"/>
    </source>
</evidence>
<keyword evidence="3" id="KW-0175">Coiled coil</keyword>
<comment type="similarity">
    <text evidence="1">Belongs to the liprin family. Liprin-alpha subfamily.</text>
</comment>
<dbReference type="PROSITE" id="PS50105">
    <property type="entry name" value="SAM_DOMAIN"/>
    <property type="match status" value="1"/>
</dbReference>
<evidence type="ECO:0000256" key="3">
    <source>
        <dbReference type="ARBA" id="ARBA00023054"/>
    </source>
</evidence>
<dbReference type="VEuPathDB" id="VectorBase:LLONM1_002667"/>
<evidence type="ECO:0000256" key="2">
    <source>
        <dbReference type="ARBA" id="ARBA00022737"/>
    </source>
</evidence>
<proteinExistence type="inferred from homology"/>
<dbReference type="InterPro" id="IPR013761">
    <property type="entry name" value="SAM/pointed_sf"/>
</dbReference>